<protein>
    <recommendedName>
        <fullName evidence="4">PilZ domain-containing protein</fullName>
    </recommendedName>
</protein>
<dbReference type="Proteomes" id="UP000503447">
    <property type="component" value="Chromosome"/>
</dbReference>
<name>A0A6M5YXS9_9BACT</name>
<gene>
    <name evidence="2" type="ORF">FTUN_5892</name>
</gene>
<dbReference type="AlphaFoldDB" id="A0A6M5YXS9"/>
<accession>A0A6M5YXS9</accession>
<reference evidence="3" key="1">
    <citation type="submission" date="2020-05" db="EMBL/GenBank/DDBJ databases">
        <title>Frigoriglobus tundricola gen. nov., sp. nov., a psychrotolerant cellulolytic planctomycete of the family Gemmataceae with two divergent copies of 16S rRNA gene.</title>
        <authorList>
            <person name="Kulichevskaya I.S."/>
            <person name="Ivanova A.A."/>
            <person name="Naumoff D.G."/>
            <person name="Beletsky A.V."/>
            <person name="Rijpstra W.I.C."/>
            <person name="Sinninghe Damste J.S."/>
            <person name="Mardanov A.V."/>
            <person name="Ravin N.V."/>
            <person name="Dedysh S.N."/>
        </authorList>
    </citation>
    <scope>NUCLEOTIDE SEQUENCE [LARGE SCALE GENOMIC DNA]</scope>
    <source>
        <strain evidence="3">PL17</strain>
    </source>
</reference>
<dbReference type="RefSeq" id="WP_171473521.1">
    <property type="nucleotide sequence ID" value="NZ_CP053452.2"/>
</dbReference>
<evidence type="ECO:0008006" key="4">
    <source>
        <dbReference type="Google" id="ProtNLM"/>
    </source>
</evidence>
<evidence type="ECO:0000313" key="3">
    <source>
        <dbReference type="Proteomes" id="UP000503447"/>
    </source>
</evidence>
<organism evidence="2 3">
    <name type="scientific">Frigoriglobus tundricola</name>
    <dbReference type="NCBI Taxonomy" id="2774151"/>
    <lineage>
        <taxon>Bacteria</taxon>
        <taxon>Pseudomonadati</taxon>
        <taxon>Planctomycetota</taxon>
        <taxon>Planctomycetia</taxon>
        <taxon>Gemmatales</taxon>
        <taxon>Gemmataceae</taxon>
        <taxon>Frigoriglobus</taxon>
    </lineage>
</organism>
<evidence type="ECO:0000313" key="2">
    <source>
        <dbReference type="EMBL" id="QJW98304.1"/>
    </source>
</evidence>
<proteinExistence type="predicted"/>
<feature type="region of interest" description="Disordered" evidence="1">
    <location>
        <begin position="1"/>
        <end position="27"/>
    </location>
</feature>
<dbReference type="KEGG" id="ftj:FTUN_5892"/>
<dbReference type="EMBL" id="CP053452">
    <property type="protein sequence ID" value="QJW98304.1"/>
    <property type="molecule type" value="Genomic_DNA"/>
</dbReference>
<feature type="compositionally biased region" description="Pro residues" evidence="1">
    <location>
        <begin position="1"/>
        <end position="16"/>
    </location>
</feature>
<sequence>MSAPLAPSPTDSPSPPTDRRVAPRRQPALGAVCRLDSPDGGPSTLVLVWNISLTGISVLSAGPRSTGTALAGFLERTEGDHMLRIAMRVVHAKLLATGDYFLGAHFDRPLTEEELRPFVAD</sequence>
<dbReference type="SUPFAM" id="SSF141371">
    <property type="entry name" value="PilZ domain-like"/>
    <property type="match status" value="1"/>
</dbReference>
<keyword evidence="3" id="KW-1185">Reference proteome</keyword>
<evidence type="ECO:0000256" key="1">
    <source>
        <dbReference type="SAM" id="MobiDB-lite"/>
    </source>
</evidence>